<accession>A0AB39BT35</accession>
<proteinExistence type="predicted"/>
<dbReference type="InterPro" id="IPR037482">
    <property type="entry name" value="ST1585_MBL-fold"/>
</dbReference>
<name>A0AB39BT35_9BACI</name>
<dbReference type="InterPro" id="IPR050855">
    <property type="entry name" value="NDM-1-like"/>
</dbReference>
<dbReference type="RefSeq" id="WP_368504440.1">
    <property type="nucleotide sequence ID" value="NZ_CP162551.1"/>
</dbReference>
<dbReference type="PANTHER" id="PTHR42951">
    <property type="entry name" value="METALLO-BETA-LACTAMASE DOMAIN-CONTAINING"/>
    <property type="match status" value="1"/>
</dbReference>
<dbReference type="PANTHER" id="PTHR42951:SF22">
    <property type="entry name" value="METALLO BETA-LACTAMASE SUPERFAMILY LIPOPROTEIN"/>
    <property type="match status" value="1"/>
</dbReference>
<dbReference type="EMBL" id="CP162551">
    <property type="protein sequence ID" value="XDI37061.1"/>
    <property type="molecule type" value="Genomic_DNA"/>
</dbReference>
<dbReference type="AlphaFoldDB" id="A0AB39BT35"/>
<dbReference type="SMART" id="SM00849">
    <property type="entry name" value="Lactamase_B"/>
    <property type="match status" value="1"/>
</dbReference>
<evidence type="ECO:0000259" key="1">
    <source>
        <dbReference type="SMART" id="SM00849"/>
    </source>
</evidence>
<organism evidence="2">
    <name type="scientific">Alkalihalophilus sp. As8PL</name>
    <dbReference type="NCBI Taxonomy" id="3237103"/>
    <lineage>
        <taxon>Bacteria</taxon>
        <taxon>Bacillati</taxon>
        <taxon>Bacillota</taxon>
        <taxon>Bacilli</taxon>
        <taxon>Bacillales</taxon>
        <taxon>Bacillaceae</taxon>
        <taxon>Alkalihalophilus</taxon>
    </lineage>
</organism>
<dbReference type="SUPFAM" id="SSF56281">
    <property type="entry name" value="Metallo-hydrolase/oxidoreductase"/>
    <property type="match status" value="1"/>
</dbReference>
<gene>
    <name evidence="2" type="ORF">AB3N04_01755</name>
</gene>
<dbReference type="Gene3D" id="3.60.15.10">
    <property type="entry name" value="Ribonuclease Z/Hydroxyacylglutathione hydrolase-like"/>
    <property type="match status" value="1"/>
</dbReference>
<protein>
    <submittedName>
        <fullName evidence="2">MBL fold metallo-hydrolase</fullName>
    </submittedName>
</protein>
<dbReference type="Pfam" id="PF00753">
    <property type="entry name" value="Lactamase_B"/>
    <property type="match status" value="1"/>
</dbReference>
<reference evidence="2" key="1">
    <citation type="submission" date="2024-07" db="EMBL/GenBank/DDBJ databases">
        <title>Identification and characteristics of an arsenic-resistant bacterial isolate, which belongs to a novel species.</title>
        <authorList>
            <person name="Juszczyk A."/>
            <person name="Kowalczyk A."/>
            <person name="Was K."/>
            <person name="Kosowicz W."/>
            <person name="Budzyn A."/>
            <person name="Latowski D."/>
        </authorList>
    </citation>
    <scope>NUCLEOTIDE SEQUENCE</scope>
    <source>
        <strain evidence="2">As8PL</strain>
    </source>
</reference>
<feature type="domain" description="Metallo-beta-lactamase" evidence="1">
    <location>
        <begin position="24"/>
        <end position="228"/>
    </location>
</feature>
<dbReference type="InterPro" id="IPR036866">
    <property type="entry name" value="RibonucZ/Hydroxyglut_hydro"/>
</dbReference>
<dbReference type="CDD" id="cd07726">
    <property type="entry name" value="ST1585-like_MBL-fold"/>
    <property type="match status" value="1"/>
</dbReference>
<sequence>MSKPISLSPRLSLIDGYDMDMPERTGSYILHEDKLTIIETGPSPSIKHILNGFIELGLKVEDVEYIIVTHIHLDHAGGVGLLLEHCPKATVIVHPKGFRHLNDPSRLIQGAKAVYQHNFDRLFDPILPVADERLLSMEDGDTLTLSETCTLTFLDTPGHAAHHFSIYDSASNGIFTGDTLGVRYEPLAKEGIEFVLPSTSPNQFNPQATNESMRKIQLLNVDQIYFGHFSASTHPEVVYSHINKWLPIFVEKGREIIQQNKGVSELSALLLELVQQELDQKGVSRDHLAYQHIRLDLQVCSMGIIDYLNK</sequence>
<dbReference type="InterPro" id="IPR001279">
    <property type="entry name" value="Metallo-B-lactamas"/>
</dbReference>
<evidence type="ECO:0000313" key="2">
    <source>
        <dbReference type="EMBL" id="XDI37061.1"/>
    </source>
</evidence>